<dbReference type="EMBL" id="BMMF01000013">
    <property type="protein sequence ID" value="GGK48428.1"/>
    <property type="molecule type" value="Genomic_DNA"/>
</dbReference>
<evidence type="ECO:0000259" key="5">
    <source>
        <dbReference type="Pfam" id="PF01494"/>
    </source>
</evidence>
<dbReference type="Proteomes" id="UP000600449">
    <property type="component" value="Unassembled WGS sequence"/>
</dbReference>
<dbReference type="InterPro" id="IPR050641">
    <property type="entry name" value="RIFMO-like"/>
</dbReference>
<evidence type="ECO:0000256" key="2">
    <source>
        <dbReference type="ARBA" id="ARBA00022630"/>
    </source>
</evidence>
<evidence type="ECO:0000313" key="7">
    <source>
        <dbReference type="Proteomes" id="UP000600449"/>
    </source>
</evidence>
<keyword evidence="3" id="KW-0274">FAD</keyword>
<protein>
    <submittedName>
        <fullName evidence="6">FAD-dependent oxidoreductase</fullName>
    </submittedName>
</protein>
<dbReference type="PRINTS" id="PR00420">
    <property type="entry name" value="RNGMNOXGNASE"/>
</dbReference>
<dbReference type="RefSeq" id="WP_188914959.1">
    <property type="nucleotide sequence ID" value="NZ_BMMF01000013.1"/>
</dbReference>
<dbReference type="SUPFAM" id="SSF51905">
    <property type="entry name" value="FAD/NAD(P)-binding domain"/>
    <property type="match status" value="1"/>
</dbReference>
<dbReference type="Gene3D" id="3.40.30.120">
    <property type="match status" value="1"/>
</dbReference>
<organism evidence="6 7">
    <name type="scientific">Salinarimonas ramus</name>
    <dbReference type="NCBI Taxonomy" id="690164"/>
    <lineage>
        <taxon>Bacteria</taxon>
        <taxon>Pseudomonadati</taxon>
        <taxon>Pseudomonadota</taxon>
        <taxon>Alphaproteobacteria</taxon>
        <taxon>Hyphomicrobiales</taxon>
        <taxon>Salinarimonadaceae</taxon>
        <taxon>Salinarimonas</taxon>
    </lineage>
</organism>
<comment type="caution">
    <text evidence="6">The sequence shown here is derived from an EMBL/GenBank/DDBJ whole genome shotgun (WGS) entry which is preliminary data.</text>
</comment>
<feature type="compositionally biased region" description="Polar residues" evidence="4">
    <location>
        <begin position="407"/>
        <end position="418"/>
    </location>
</feature>
<keyword evidence="2" id="KW-0285">Flavoprotein</keyword>
<dbReference type="Gene3D" id="3.50.50.60">
    <property type="entry name" value="FAD/NAD(P)-binding domain"/>
    <property type="match status" value="1"/>
</dbReference>
<dbReference type="GO" id="GO:0016709">
    <property type="term" value="F:oxidoreductase activity, acting on paired donors, with incorporation or reduction of molecular oxygen, NAD(P)H as one donor, and incorporation of one atom of oxygen"/>
    <property type="evidence" value="ECO:0007669"/>
    <property type="project" value="UniProtKB-ARBA"/>
</dbReference>
<evidence type="ECO:0000313" key="6">
    <source>
        <dbReference type="EMBL" id="GGK48428.1"/>
    </source>
</evidence>
<sequence>MTAKARKSLYQFDYRRSPDQDGPVVRRPVVVVGAGPVGLCTAIDLAQRGVPVVLLDDADRIGEGSRGLCYAKRTLEILDRLGVGRACIEKGVTWKLGRVFQGEDLLYAFDLLPETGHAMPAFVNLQQYYLEHFLVERAGELEGIDIRWRNKVVGLSHLPDAAELTIETPDGAYTLRADWVVCADGARSPTRAMLGLDFVGEAFEERFLIADVRMSEAYPTERWFWFDPPFHSGRSALLHKQPDGIWRIDLGLGADADAAHEQKPEVVTPRIARMLGHDDFELEWVSVYTFQCRRLERFVHGRVVFAGDAAHQVSPFGARGANSGIQDAENLAWKLARVVKGEAPVALVESYETERVAAADENIGHSTRSADFIAPRSRQEMRYRDAALTLARECDFAKRMVNSGRLSTPSTYRQTPLSTPDAEPWAGSARLGAPLPDAPMERADGTPAWLLGEIGGDAVEIVMPDGADHGPPPEGLRRIVVGKDLIDVEGRFRERFDAVPGATWLVRPDQHLAARFRHEDPERIAAAARRMLGDAA</sequence>
<feature type="region of interest" description="Disordered" evidence="4">
    <location>
        <begin position="407"/>
        <end position="427"/>
    </location>
</feature>
<dbReference type="InterPro" id="IPR036188">
    <property type="entry name" value="FAD/NAD-bd_sf"/>
</dbReference>
<dbReference type="AlphaFoldDB" id="A0A917QFP8"/>
<feature type="domain" description="FAD-binding" evidence="5">
    <location>
        <begin position="28"/>
        <end position="362"/>
    </location>
</feature>
<dbReference type="PANTHER" id="PTHR43004">
    <property type="entry name" value="TRK SYSTEM POTASSIUM UPTAKE PROTEIN"/>
    <property type="match status" value="1"/>
</dbReference>
<dbReference type="GO" id="GO:0071949">
    <property type="term" value="F:FAD binding"/>
    <property type="evidence" value="ECO:0007669"/>
    <property type="project" value="InterPro"/>
</dbReference>
<keyword evidence="7" id="KW-1185">Reference proteome</keyword>
<gene>
    <name evidence="6" type="ORF">GCM10011322_39270</name>
</gene>
<dbReference type="Gene3D" id="3.30.70.2450">
    <property type="match status" value="1"/>
</dbReference>
<comment type="cofactor">
    <cofactor evidence="1">
        <name>FAD</name>
        <dbReference type="ChEBI" id="CHEBI:57692"/>
    </cofactor>
</comment>
<dbReference type="InterPro" id="IPR002938">
    <property type="entry name" value="FAD-bd"/>
</dbReference>
<dbReference type="Pfam" id="PF01494">
    <property type="entry name" value="FAD_binding_3"/>
    <property type="match status" value="1"/>
</dbReference>
<dbReference type="NCBIfam" id="NF006002">
    <property type="entry name" value="PRK08132.1"/>
    <property type="match status" value="1"/>
</dbReference>
<proteinExistence type="predicted"/>
<dbReference type="PANTHER" id="PTHR43004:SF19">
    <property type="entry name" value="BINDING MONOOXYGENASE, PUTATIVE (JCVI)-RELATED"/>
    <property type="match status" value="1"/>
</dbReference>
<evidence type="ECO:0000256" key="1">
    <source>
        <dbReference type="ARBA" id="ARBA00001974"/>
    </source>
</evidence>
<name>A0A917QFP8_9HYPH</name>
<evidence type="ECO:0000256" key="3">
    <source>
        <dbReference type="ARBA" id="ARBA00022827"/>
    </source>
</evidence>
<reference evidence="6 7" key="1">
    <citation type="journal article" date="2014" name="Int. J. Syst. Evol. Microbiol.">
        <title>Complete genome sequence of Corynebacterium casei LMG S-19264T (=DSM 44701T), isolated from a smear-ripened cheese.</title>
        <authorList>
            <consortium name="US DOE Joint Genome Institute (JGI-PGF)"/>
            <person name="Walter F."/>
            <person name="Albersmeier A."/>
            <person name="Kalinowski J."/>
            <person name="Ruckert C."/>
        </authorList>
    </citation>
    <scope>NUCLEOTIDE SEQUENCE [LARGE SCALE GENOMIC DNA]</scope>
    <source>
        <strain evidence="6 7">CGMCC 1.9161</strain>
    </source>
</reference>
<accession>A0A917QFP8</accession>
<evidence type="ECO:0000256" key="4">
    <source>
        <dbReference type="SAM" id="MobiDB-lite"/>
    </source>
</evidence>